<evidence type="ECO:0000313" key="2">
    <source>
        <dbReference type="EMBL" id="CAK5281217.1"/>
    </source>
</evidence>
<dbReference type="Proteomes" id="UP001295794">
    <property type="component" value="Unassembled WGS sequence"/>
</dbReference>
<name>A0AAD2K6B4_9AGAR</name>
<organism evidence="2 3">
    <name type="scientific">Mycena citricolor</name>
    <dbReference type="NCBI Taxonomy" id="2018698"/>
    <lineage>
        <taxon>Eukaryota</taxon>
        <taxon>Fungi</taxon>
        <taxon>Dikarya</taxon>
        <taxon>Basidiomycota</taxon>
        <taxon>Agaricomycotina</taxon>
        <taxon>Agaricomycetes</taxon>
        <taxon>Agaricomycetidae</taxon>
        <taxon>Agaricales</taxon>
        <taxon>Marasmiineae</taxon>
        <taxon>Mycenaceae</taxon>
        <taxon>Mycena</taxon>
    </lineage>
</organism>
<gene>
    <name evidence="2" type="ORF">MYCIT1_LOCUS32173</name>
</gene>
<feature type="region of interest" description="Disordered" evidence="1">
    <location>
        <begin position="44"/>
        <end position="68"/>
    </location>
</feature>
<reference evidence="2" key="1">
    <citation type="submission" date="2023-11" db="EMBL/GenBank/DDBJ databases">
        <authorList>
            <person name="De Vega J J."/>
            <person name="De Vega J J."/>
        </authorList>
    </citation>
    <scope>NUCLEOTIDE SEQUENCE</scope>
</reference>
<sequence>RAGVRSGQPACGGHLDACARACHRRARGDAQVCPATGVLDGRGNLQGGWTQNGERNRRKRGAVGLLRE</sequence>
<evidence type="ECO:0000313" key="3">
    <source>
        <dbReference type="Proteomes" id="UP001295794"/>
    </source>
</evidence>
<keyword evidence="3" id="KW-1185">Reference proteome</keyword>
<accession>A0AAD2K6B4</accession>
<proteinExistence type="predicted"/>
<feature type="non-terminal residue" evidence="2">
    <location>
        <position position="68"/>
    </location>
</feature>
<protein>
    <submittedName>
        <fullName evidence="2">Uncharacterized protein</fullName>
    </submittedName>
</protein>
<evidence type="ECO:0000256" key="1">
    <source>
        <dbReference type="SAM" id="MobiDB-lite"/>
    </source>
</evidence>
<dbReference type="AlphaFoldDB" id="A0AAD2K6B4"/>
<comment type="caution">
    <text evidence="2">The sequence shown here is derived from an EMBL/GenBank/DDBJ whole genome shotgun (WGS) entry which is preliminary data.</text>
</comment>
<dbReference type="EMBL" id="CAVNYO010000444">
    <property type="protein sequence ID" value="CAK5281217.1"/>
    <property type="molecule type" value="Genomic_DNA"/>
</dbReference>